<protein>
    <submittedName>
        <fullName evidence="1">Uncharacterized protein</fullName>
    </submittedName>
</protein>
<proteinExistence type="predicted"/>
<comment type="caution">
    <text evidence="1">The sequence shown here is derived from an EMBL/GenBank/DDBJ whole genome shotgun (WGS) entry which is preliminary data.</text>
</comment>
<gene>
    <name evidence="1" type="ORF">M9H77_10363</name>
</gene>
<dbReference type="EMBL" id="CM044702">
    <property type="protein sequence ID" value="KAI5679413.1"/>
    <property type="molecule type" value="Genomic_DNA"/>
</dbReference>
<name>A0ACC0C3P3_CATRO</name>
<dbReference type="Proteomes" id="UP001060085">
    <property type="component" value="Linkage Group LG02"/>
</dbReference>
<accession>A0ACC0C3P3</accession>
<keyword evidence="2" id="KW-1185">Reference proteome</keyword>
<evidence type="ECO:0000313" key="1">
    <source>
        <dbReference type="EMBL" id="KAI5679413.1"/>
    </source>
</evidence>
<sequence length="325" mass="36051">MDQIFFFLLFATLLAQPLILKAQSPQPTSHITIKGSVFCDVCFDNSFSRQSYFLPGANVHIECKFKANSPGTTEQIEFSVNRTTDRYGVYKLDIPSLEGVDCTEGPEIQSFCQVKLIGSTSSACNVPGLSSTTNEITLKSKQSNLCIYSMSALSYRPRARNVTLCRNKKTRFLPYSFNSSKFFLPNFPPYNGIYWPPLPQFPPFPRLPPFPSFPFSPLPPLPSLPPLPPLPSLPPLPPLPSLPPFPFPPTTIPKPPSSSSMYPPFPPFPPSPPLPGYNPGDPRTWTPDNPFVSPPRPPGFNLGDPRTWIPNYPPAPPVTPQQQHP</sequence>
<evidence type="ECO:0000313" key="2">
    <source>
        <dbReference type="Proteomes" id="UP001060085"/>
    </source>
</evidence>
<reference evidence="2" key="1">
    <citation type="journal article" date="2023" name="Nat. Plants">
        <title>Single-cell RNA sequencing provides a high-resolution roadmap for understanding the multicellular compartmentation of specialized metabolism.</title>
        <authorList>
            <person name="Sun S."/>
            <person name="Shen X."/>
            <person name="Li Y."/>
            <person name="Li Y."/>
            <person name="Wang S."/>
            <person name="Li R."/>
            <person name="Zhang H."/>
            <person name="Shen G."/>
            <person name="Guo B."/>
            <person name="Wei J."/>
            <person name="Xu J."/>
            <person name="St-Pierre B."/>
            <person name="Chen S."/>
            <person name="Sun C."/>
        </authorList>
    </citation>
    <scope>NUCLEOTIDE SEQUENCE [LARGE SCALE GENOMIC DNA]</scope>
</reference>
<organism evidence="1 2">
    <name type="scientific">Catharanthus roseus</name>
    <name type="common">Madagascar periwinkle</name>
    <name type="synonym">Vinca rosea</name>
    <dbReference type="NCBI Taxonomy" id="4058"/>
    <lineage>
        <taxon>Eukaryota</taxon>
        <taxon>Viridiplantae</taxon>
        <taxon>Streptophyta</taxon>
        <taxon>Embryophyta</taxon>
        <taxon>Tracheophyta</taxon>
        <taxon>Spermatophyta</taxon>
        <taxon>Magnoliopsida</taxon>
        <taxon>eudicotyledons</taxon>
        <taxon>Gunneridae</taxon>
        <taxon>Pentapetalae</taxon>
        <taxon>asterids</taxon>
        <taxon>lamiids</taxon>
        <taxon>Gentianales</taxon>
        <taxon>Apocynaceae</taxon>
        <taxon>Rauvolfioideae</taxon>
        <taxon>Vinceae</taxon>
        <taxon>Catharanthinae</taxon>
        <taxon>Catharanthus</taxon>
    </lineage>
</organism>